<dbReference type="GO" id="GO:0030154">
    <property type="term" value="P:cell differentiation"/>
    <property type="evidence" value="ECO:0007669"/>
    <property type="project" value="TreeGrafter"/>
</dbReference>
<reference evidence="3" key="1">
    <citation type="journal article" date="2023" name="G3 (Bethesda)">
        <title>A reference genome for the long-term kleptoplast-retaining sea slug Elysia crispata morphotype clarki.</title>
        <authorList>
            <person name="Eastman K.E."/>
            <person name="Pendleton A.L."/>
            <person name="Shaikh M.A."/>
            <person name="Suttiyut T."/>
            <person name="Ogas R."/>
            <person name="Tomko P."/>
            <person name="Gavelis G."/>
            <person name="Widhalm J.R."/>
            <person name="Wisecaver J.H."/>
        </authorList>
    </citation>
    <scope>NUCLEOTIDE SEQUENCE</scope>
    <source>
        <strain evidence="3">ECLA1</strain>
    </source>
</reference>
<dbReference type="PROSITE" id="PS00107">
    <property type="entry name" value="PROTEIN_KINASE_ATP"/>
    <property type="match status" value="1"/>
</dbReference>
<dbReference type="GO" id="GO:0005829">
    <property type="term" value="C:cytosol"/>
    <property type="evidence" value="ECO:0007669"/>
    <property type="project" value="TreeGrafter"/>
</dbReference>
<feature type="domain" description="Protein kinase" evidence="2">
    <location>
        <begin position="860"/>
        <end position="1161"/>
    </location>
</feature>
<dbReference type="AlphaFoldDB" id="A0AAE0XXK8"/>
<proteinExistence type="predicted"/>
<dbReference type="InterPro" id="IPR001245">
    <property type="entry name" value="Ser-Thr/Tyr_kinase_cat_dom"/>
</dbReference>
<evidence type="ECO:0000313" key="4">
    <source>
        <dbReference type="Proteomes" id="UP001283361"/>
    </source>
</evidence>
<dbReference type="GO" id="GO:0007259">
    <property type="term" value="P:cell surface receptor signaling pathway via JAK-STAT"/>
    <property type="evidence" value="ECO:0007669"/>
    <property type="project" value="TreeGrafter"/>
</dbReference>
<feature type="binding site" evidence="1">
    <location>
        <position position="897"/>
    </location>
    <ligand>
        <name>ATP</name>
        <dbReference type="ChEBI" id="CHEBI:30616"/>
    </ligand>
</feature>
<dbReference type="InterPro" id="IPR011009">
    <property type="entry name" value="Kinase-like_dom_sf"/>
</dbReference>
<dbReference type="Gene3D" id="1.10.510.10">
    <property type="entry name" value="Transferase(Phosphotransferase) domain 1"/>
    <property type="match status" value="2"/>
</dbReference>
<accession>A0AAE0XXK8</accession>
<dbReference type="GO" id="GO:0005524">
    <property type="term" value="F:ATP binding"/>
    <property type="evidence" value="ECO:0007669"/>
    <property type="project" value="UniProtKB-UniRule"/>
</dbReference>
<keyword evidence="1" id="KW-0067">ATP-binding</keyword>
<evidence type="ECO:0000259" key="2">
    <source>
        <dbReference type="PROSITE" id="PS50011"/>
    </source>
</evidence>
<organism evidence="3 4">
    <name type="scientific">Elysia crispata</name>
    <name type="common">lettuce slug</name>
    <dbReference type="NCBI Taxonomy" id="231223"/>
    <lineage>
        <taxon>Eukaryota</taxon>
        <taxon>Metazoa</taxon>
        <taxon>Spiralia</taxon>
        <taxon>Lophotrochozoa</taxon>
        <taxon>Mollusca</taxon>
        <taxon>Gastropoda</taxon>
        <taxon>Heterobranchia</taxon>
        <taxon>Euthyneura</taxon>
        <taxon>Panpulmonata</taxon>
        <taxon>Sacoglossa</taxon>
        <taxon>Placobranchoidea</taxon>
        <taxon>Plakobranchidae</taxon>
        <taxon>Elysia</taxon>
    </lineage>
</organism>
<dbReference type="PROSITE" id="PS50011">
    <property type="entry name" value="PROTEIN_KINASE_DOM"/>
    <property type="match status" value="2"/>
</dbReference>
<dbReference type="EMBL" id="JAWDGP010007368">
    <property type="protein sequence ID" value="KAK3722876.1"/>
    <property type="molecule type" value="Genomic_DNA"/>
</dbReference>
<evidence type="ECO:0000313" key="3">
    <source>
        <dbReference type="EMBL" id="KAK3722876.1"/>
    </source>
</evidence>
<comment type="caution">
    <text evidence="3">The sequence shown here is derived from an EMBL/GenBank/DDBJ whole genome shotgun (WGS) entry which is preliminary data.</text>
</comment>
<dbReference type="InterPro" id="IPR008266">
    <property type="entry name" value="Tyr_kinase_AS"/>
</dbReference>
<keyword evidence="1" id="KW-0547">Nucleotide-binding</keyword>
<evidence type="ECO:0000256" key="1">
    <source>
        <dbReference type="PROSITE-ProRule" id="PRU10141"/>
    </source>
</evidence>
<dbReference type="PROSITE" id="PS00109">
    <property type="entry name" value="PROTEIN_KINASE_TYR"/>
    <property type="match status" value="1"/>
</dbReference>
<dbReference type="GO" id="GO:0004715">
    <property type="term" value="F:non-membrane spanning protein tyrosine kinase activity"/>
    <property type="evidence" value="ECO:0007669"/>
    <property type="project" value="TreeGrafter"/>
</dbReference>
<gene>
    <name evidence="3" type="ORF">RRG08_027103</name>
</gene>
<feature type="domain" description="Protein kinase" evidence="2">
    <location>
        <begin position="517"/>
        <end position="805"/>
    </location>
</feature>
<dbReference type="InterPro" id="IPR017441">
    <property type="entry name" value="Protein_kinase_ATP_BS"/>
</dbReference>
<sequence length="1161" mass="134655">MERQLIKVVFYGGIGDKDIEIRSGLTYEDVIHLCLDHIKNIVCEPNGNASKNVVTYRPAFGLRLLQSNGSSGNPIWLPYWHKFSDLQEMQLKRETLYEFRIRHRPLGSYNPDSIMGEYLFLQMMHDFLRDEAIPVADSNKISKQVFLLLLGIAVLFEKRDLPLLNNKVMDQNWVTPALQFQRLFYFPKQLSASKALCDRFTKRKFYNFDKKYWSFVELRINVKKLKEKGESLRFYKKLFHDYMVKTVPLYCTEIYQINPSERQTAVSAMMKVNENSNESGLYYGENLECTLSDIEEMKLENPTNLQDKKWIIRVLLRNGAVKDLPFQTNAEAESFLSMAQTLVKLCVRWDCFLSYHMLTRSEFMDLQLKSFGPLNDETAEKHLRELKANQAFSERGFLIHQSTSEFQVYVVVSCVQVKTQGQASGESEVDLSFERHRIVVRAEGDMRLLKVGAESDDGTPIWTQDELFCNLISQFGIQAQPGDYTKKAEINDEYKTCTSDDERAVPPTEEPLPQPVIARPLRLPEKEMPSVFLSQDLKNQTEIKDKNIKIRKYKVHYENKPLMMVRMMSSDQEDTKAFLEGLERLEELRRFKPQRFLGLHKYVLGSKLTFVTELPLNDLLTYLCVVPQSPFDKVGLMRQVVAALLAMHECKLFHGNIRSRKFLVFDEPIRQSVRLKLEFPGVTSLLDKKPLDDELNVERLAWLSPERKKNLQDITYESECYAVGTTLAEIVYRSDNFPNTVDILNNEEIPSPTNWCSEENVNGEERDEVNILWQSVWDAIIKPCWNKESSLRPLPHKILADFTEISNAASLISKDKKEETKEIEYGNLGVSEVDCAPSLEQLRELLQQQFRDFIGWDQLKLNKDPLGKGHYGTVWKGQNKGTVQDPNVPLNSYVAVKMINYNQGFTEESFRWEIAIASELKHDNVLKLLQAGYLQIPGDANKRLVLISEFMEGGSLDKYLPRCDHNLPKTVKLLQGLCSDIVKGMVYLSGNDIVHRDLAPRNILLNTRSAERPRAVVSDFGLSRVLDENYKFYRSKTTLDFPWPTWPPECLGKELSDCLFTTKGDVWSFSILLWQVFYPKANFFEKLKEAMSTRSSRSRSRENKDDILARDLYLSGWRPPRHERIPSRLYEIMQDCWKENPKERPAFVKLDEIFDALHHQS</sequence>
<dbReference type="SMART" id="SM00219">
    <property type="entry name" value="TyrKc"/>
    <property type="match status" value="1"/>
</dbReference>
<dbReference type="GO" id="GO:0035556">
    <property type="term" value="P:intracellular signal transduction"/>
    <property type="evidence" value="ECO:0007669"/>
    <property type="project" value="TreeGrafter"/>
</dbReference>
<keyword evidence="4" id="KW-1185">Reference proteome</keyword>
<dbReference type="GO" id="GO:0005126">
    <property type="term" value="F:cytokine receptor binding"/>
    <property type="evidence" value="ECO:0007669"/>
    <property type="project" value="TreeGrafter"/>
</dbReference>
<protein>
    <recommendedName>
        <fullName evidence="2">Protein kinase domain-containing protein</fullName>
    </recommendedName>
</protein>
<dbReference type="PANTHER" id="PTHR45807:SF7">
    <property type="entry name" value="TYROSINE-PROTEIN KINASE HOPSCOTCH"/>
    <property type="match status" value="1"/>
</dbReference>
<dbReference type="InterPro" id="IPR000719">
    <property type="entry name" value="Prot_kinase_dom"/>
</dbReference>
<dbReference type="InterPro" id="IPR020635">
    <property type="entry name" value="Tyr_kinase_cat_dom"/>
</dbReference>
<dbReference type="SUPFAM" id="SSF56112">
    <property type="entry name" value="Protein kinase-like (PK-like)"/>
    <property type="match status" value="2"/>
</dbReference>
<dbReference type="Proteomes" id="UP001283361">
    <property type="component" value="Unassembled WGS sequence"/>
</dbReference>
<dbReference type="GO" id="GO:0019221">
    <property type="term" value="P:cytokine-mediated signaling pathway"/>
    <property type="evidence" value="ECO:0007669"/>
    <property type="project" value="TreeGrafter"/>
</dbReference>
<dbReference type="InterPro" id="IPR051286">
    <property type="entry name" value="JAK"/>
</dbReference>
<dbReference type="PANTHER" id="PTHR45807">
    <property type="entry name" value="TYROSINE-PROTEIN KINASE HOPSCOTCH"/>
    <property type="match status" value="1"/>
</dbReference>
<name>A0AAE0XXK8_9GAST</name>
<dbReference type="Pfam" id="PF07714">
    <property type="entry name" value="PK_Tyr_Ser-Thr"/>
    <property type="match status" value="2"/>
</dbReference>